<reference evidence="1 2" key="1">
    <citation type="journal article" date="2021" name="Nat. Commun.">
        <title>Genetic determinants of endophytism in the Arabidopsis root mycobiome.</title>
        <authorList>
            <person name="Mesny F."/>
            <person name="Miyauchi S."/>
            <person name="Thiergart T."/>
            <person name="Pickel B."/>
            <person name="Atanasova L."/>
            <person name="Karlsson M."/>
            <person name="Huettel B."/>
            <person name="Barry K.W."/>
            <person name="Haridas S."/>
            <person name="Chen C."/>
            <person name="Bauer D."/>
            <person name="Andreopoulos W."/>
            <person name="Pangilinan J."/>
            <person name="LaButti K."/>
            <person name="Riley R."/>
            <person name="Lipzen A."/>
            <person name="Clum A."/>
            <person name="Drula E."/>
            <person name="Henrissat B."/>
            <person name="Kohler A."/>
            <person name="Grigoriev I.V."/>
            <person name="Martin F.M."/>
            <person name="Hacquard S."/>
        </authorList>
    </citation>
    <scope>NUCLEOTIDE SEQUENCE [LARGE SCALE GENOMIC DNA]</scope>
    <source>
        <strain evidence="1 2">MPI-SDFR-AT-0079</strain>
    </source>
</reference>
<dbReference type="EMBL" id="JAGIZQ010000001">
    <property type="protein sequence ID" value="KAH6649422.1"/>
    <property type="molecule type" value="Genomic_DNA"/>
</dbReference>
<evidence type="ECO:0000313" key="2">
    <source>
        <dbReference type="Proteomes" id="UP000724584"/>
    </source>
</evidence>
<dbReference type="Proteomes" id="UP000724584">
    <property type="component" value="Unassembled WGS sequence"/>
</dbReference>
<evidence type="ECO:0000313" key="1">
    <source>
        <dbReference type="EMBL" id="KAH6649422.1"/>
    </source>
</evidence>
<organism evidence="1 2">
    <name type="scientific">Chaetomium tenue</name>
    <dbReference type="NCBI Taxonomy" id="1854479"/>
    <lineage>
        <taxon>Eukaryota</taxon>
        <taxon>Fungi</taxon>
        <taxon>Dikarya</taxon>
        <taxon>Ascomycota</taxon>
        <taxon>Pezizomycotina</taxon>
        <taxon>Sordariomycetes</taxon>
        <taxon>Sordariomycetidae</taxon>
        <taxon>Sordariales</taxon>
        <taxon>Chaetomiaceae</taxon>
        <taxon>Chaetomium</taxon>
    </lineage>
</organism>
<proteinExistence type="predicted"/>
<sequence length="133" mass="14944">MSTSNTPSREEQIAAVAARAEEVQKQNPSADLKLEQKWWVPSVDFGIYLKDALPQDVSARFNEIVGNLVRDKFSSEALAEAHQQSRELLQADYPQALQKSEEMIFNHGAHFAEAHRYLMEADGAKGSVEKKEL</sequence>
<name>A0ACB7PKW2_9PEZI</name>
<keyword evidence="2" id="KW-1185">Reference proteome</keyword>
<accession>A0ACB7PKW2</accession>
<protein>
    <submittedName>
        <fullName evidence="1">Uncharacterized protein</fullName>
    </submittedName>
</protein>
<gene>
    <name evidence="1" type="ORF">F5144DRAFT_552971</name>
</gene>
<comment type="caution">
    <text evidence="1">The sequence shown here is derived from an EMBL/GenBank/DDBJ whole genome shotgun (WGS) entry which is preliminary data.</text>
</comment>